<evidence type="ECO:0000256" key="1">
    <source>
        <dbReference type="ARBA" id="ARBA00004418"/>
    </source>
</evidence>
<dbReference type="Proteomes" id="UP001139104">
    <property type="component" value="Unassembled WGS sequence"/>
</dbReference>
<dbReference type="InterPro" id="IPR009056">
    <property type="entry name" value="Cyt_c-like_dom"/>
</dbReference>
<dbReference type="PROSITE" id="PS51007">
    <property type="entry name" value="CYTC"/>
    <property type="match status" value="1"/>
</dbReference>
<organism evidence="11 12">
    <name type="scientific">Candidatus Rhodoblastus alkanivorans</name>
    <dbReference type="NCBI Taxonomy" id="2954117"/>
    <lineage>
        <taxon>Bacteria</taxon>
        <taxon>Pseudomonadati</taxon>
        <taxon>Pseudomonadota</taxon>
        <taxon>Alphaproteobacteria</taxon>
        <taxon>Hyphomicrobiales</taxon>
        <taxon>Rhodoblastaceae</taxon>
        <taxon>Rhodoblastus</taxon>
    </lineage>
</organism>
<dbReference type="Pfam" id="PF00034">
    <property type="entry name" value="Cytochrom_C"/>
    <property type="match status" value="1"/>
</dbReference>
<keyword evidence="4 8" id="KW-0479">Metal-binding</keyword>
<evidence type="ECO:0000256" key="6">
    <source>
        <dbReference type="ARBA" id="ARBA00022982"/>
    </source>
</evidence>
<keyword evidence="3 8" id="KW-0349">Heme</keyword>
<evidence type="ECO:0000256" key="9">
    <source>
        <dbReference type="SAM" id="SignalP"/>
    </source>
</evidence>
<dbReference type="InterPro" id="IPR036909">
    <property type="entry name" value="Cyt_c-like_dom_sf"/>
</dbReference>
<keyword evidence="9" id="KW-0732">Signal</keyword>
<keyword evidence="6" id="KW-0249">Electron transport</keyword>
<feature type="signal peptide" evidence="9">
    <location>
        <begin position="1"/>
        <end position="30"/>
    </location>
</feature>
<dbReference type="PIRSF" id="PIRSF000005">
    <property type="entry name" value="Cytochrome_c4"/>
    <property type="match status" value="1"/>
</dbReference>
<feature type="domain" description="Cytochrome c" evidence="10">
    <location>
        <begin position="129"/>
        <end position="221"/>
    </location>
</feature>
<name>A0ABS9Z1X0_9HYPH</name>
<keyword evidence="2" id="KW-0813">Transport</keyword>
<dbReference type="Gene3D" id="1.10.760.10">
    <property type="entry name" value="Cytochrome c-like domain"/>
    <property type="match status" value="2"/>
</dbReference>
<evidence type="ECO:0000256" key="3">
    <source>
        <dbReference type="ARBA" id="ARBA00022617"/>
    </source>
</evidence>
<evidence type="ECO:0000256" key="7">
    <source>
        <dbReference type="ARBA" id="ARBA00023004"/>
    </source>
</evidence>
<evidence type="ECO:0000256" key="4">
    <source>
        <dbReference type="ARBA" id="ARBA00022723"/>
    </source>
</evidence>
<keyword evidence="7 8" id="KW-0408">Iron</keyword>
<reference evidence="11" key="1">
    <citation type="journal article" date="2022" name="ISME J.">
        <title>Identification of active gaseous-alkane degraders at natural gas seeps.</title>
        <authorList>
            <person name="Farhan Ul Haque M."/>
            <person name="Hernandez M."/>
            <person name="Crombie A.T."/>
            <person name="Murrell J.C."/>
        </authorList>
    </citation>
    <scope>NUCLEOTIDE SEQUENCE</scope>
    <source>
        <strain evidence="11">PC2</strain>
    </source>
</reference>
<comment type="caution">
    <text evidence="11">The sequence shown here is derived from an EMBL/GenBank/DDBJ whole genome shotgun (WGS) entry which is preliminary data.</text>
</comment>
<comment type="subcellular location">
    <subcellularLocation>
        <location evidence="1">Periplasm</location>
    </subcellularLocation>
</comment>
<evidence type="ECO:0000256" key="5">
    <source>
        <dbReference type="ARBA" id="ARBA00022764"/>
    </source>
</evidence>
<feature type="chain" id="PRO_5047135242" evidence="9">
    <location>
        <begin position="31"/>
        <end position="221"/>
    </location>
</feature>
<evidence type="ECO:0000256" key="2">
    <source>
        <dbReference type="ARBA" id="ARBA00022448"/>
    </source>
</evidence>
<dbReference type="InterPro" id="IPR050597">
    <property type="entry name" value="Cytochrome_c_Oxidase_Subunit"/>
</dbReference>
<protein>
    <submittedName>
        <fullName evidence="11">Cytochrome c</fullName>
    </submittedName>
</protein>
<gene>
    <name evidence="11" type="ORF">K2U94_02420</name>
</gene>
<dbReference type="RefSeq" id="WP_243065688.1">
    <property type="nucleotide sequence ID" value="NZ_JAIVFP010000001.1"/>
</dbReference>
<accession>A0ABS9Z1X0</accession>
<dbReference type="PANTHER" id="PTHR33751:SF9">
    <property type="entry name" value="CYTOCHROME C4"/>
    <property type="match status" value="1"/>
</dbReference>
<keyword evidence="5" id="KW-0574">Periplasm</keyword>
<keyword evidence="12" id="KW-1185">Reference proteome</keyword>
<dbReference type="EMBL" id="JAIVFP010000001">
    <property type="protein sequence ID" value="MCI4681634.1"/>
    <property type="molecule type" value="Genomic_DNA"/>
</dbReference>
<dbReference type="PANTHER" id="PTHR33751">
    <property type="entry name" value="CBB3-TYPE CYTOCHROME C OXIDASE SUBUNIT FIXP"/>
    <property type="match status" value="1"/>
</dbReference>
<evidence type="ECO:0000313" key="12">
    <source>
        <dbReference type="Proteomes" id="UP001139104"/>
    </source>
</evidence>
<dbReference type="InterPro" id="IPR024167">
    <property type="entry name" value="Cytochrome_c4-like"/>
</dbReference>
<evidence type="ECO:0000256" key="8">
    <source>
        <dbReference type="PROSITE-ProRule" id="PRU00433"/>
    </source>
</evidence>
<evidence type="ECO:0000313" key="11">
    <source>
        <dbReference type="EMBL" id="MCI4681634.1"/>
    </source>
</evidence>
<proteinExistence type="predicted"/>
<dbReference type="SUPFAM" id="SSF46626">
    <property type="entry name" value="Cytochrome c"/>
    <property type="match status" value="2"/>
</dbReference>
<evidence type="ECO:0000259" key="10">
    <source>
        <dbReference type="PROSITE" id="PS51007"/>
    </source>
</evidence>
<sequence length="221" mass="22939">MTGIHWRNALNSIALASAIVALSFSGSAVARPHARSHAAPHGAVQAKIEYCQICHGESGAGFYGYYAIPRLAGQQPGYIENQLRDYASGLRHNPIMSGVARGVTPGMYGAIAAHFHSLNAAPLGGRSGGNVALGREIFANGLPESNVPACSACHGPDAHGARQIPRLAGQLPVYLVKTLSNWGRERGRQSAGGLSAIMVPTTHNLTAAQISAVAAYVGGLR</sequence>